<evidence type="ECO:0000313" key="2">
    <source>
        <dbReference type="Proteomes" id="UP000645610"/>
    </source>
</evidence>
<dbReference type="Proteomes" id="UP000645610">
    <property type="component" value="Unassembled WGS sequence"/>
</dbReference>
<dbReference type="RefSeq" id="WP_196285147.1">
    <property type="nucleotide sequence ID" value="NZ_JADQDP010000001.1"/>
</dbReference>
<comment type="caution">
    <text evidence="1">The sequence shown here is derived from an EMBL/GenBank/DDBJ whole genome shotgun (WGS) entry which is preliminary data.</text>
</comment>
<dbReference type="EMBL" id="JADQDP010000001">
    <property type="protein sequence ID" value="MBF9140811.1"/>
    <property type="molecule type" value="Genomic_DNA"/>
</dbReference>
<gene>
    <name evidence="1" type="ORF">I2I01_04150</name>
</gene>
<evidence type="ECO:0000313" key="1">
    <source>
        <dbReference type="EMBL" id="MBF9140811.1"/>
    </source>
</evidence>
<name>A0A931BE02_9BACT</name>
<accession>A0A931BE02</accession>
<protein>
    <submittedName>
        <fullName evidence="1">Uncharacterized protein</fullName>
    </submittedName>
</protein>
<reference evidence="1 2" key="1">
    <citation type="submission" date="2020-11" db="EMBL/GenBank/DDBJ databases">
        <authorList>
            <person name="Kim M.K."/>
        </authorList>
    </citation>
    <scope>NUCLEOTIDE SEQUENCE [LARGE SCALE GENOMIC DNA]</scope>
    <source>
        <strain evidence="1 2">BT439</strain>
    </source>
</reference>
<proteinExistence type="predicted"/>
<keyword evidence="2" id="KW-1185">Reference proteome</keyword>
<organism evidence="1 2">
    <name type="scientific">Hymenobacter properus</name>
    <dbReference type="NCBI Taxonomy" id="2791026"/>
    <lineage>
        <taxon>Bacteria</taxon>
        <taxon>Pseudomonadati</taxon>
        <taxon>Bacteroidota</taxon>
        <taxon>Cytophagia</taxon>
        <taxon>Cytophagales</taxon>
        <taxon>Hymenobacteraceae</taxon>
        <taxon>Hymenobacter</taxon>
    </lineage>
</organism>
<sequence length="159" mass="17097">MCSPTCPLKRALDRAASEVVGAAELFTQLRPFLSLEGHQKALDCLATMETKRDAAKAAWEADAQPVIYATVTQRQDIIRLLNQPGIEPGEKVQGLLELPRMSTETAAAVIIGLKLDLNARRGYVVYPEVLGYTVKEGQVVEVAYGVVGSAEVVGQMVAA</sequence>
<dbReference type="AlphaFoldDB" id="A0A931BE02"/>